<protein>
    <submittedName>
        <fullName evidence="1">Uncharacterized protein</fullName>
    </submittedName>
</protein>
<comment type="caution">
    <text evidence="1">The sequence shown here is derived from an EMBL/GenBank/DDBJ whole genome shotgun (WGS) entry which is preliminary data.</text>
</comment>
<sequence>MLCLLQSHACHRHSRHPYHIAPTLTISPHINTSASNSLWISLSYSLTHFCSDIHRSSLRTRLEWEF</sequence>
<reference evidence="1" key="1">
    <citation type="submission" date="2020-06" db="EMBL/GenBank/DDBJ databases">
        <title>WGS assembly of Ceratodon purpureus strain R40.</title>
        <authorList>
            <person name="Carey S.B."/>
            <person name="Jenkins J."/>
            <person name="Shu S."/>
            <person name="Lovell J.T."/>
            <person name="Sreedasyam A."/>
            <person name="Maumus F."/>
            <person name="Tiley G.P."/>
            <person name="Fernandez-Pozo N."/>
            <person name="Barry K."/>
            <person name="Chen C."/>
            <person name="Wang M."/>
            <person name="Lipzen A."/>
            <person name="Daum C."/>
            <person name="Saski C.A."/>
            <person name="Payton A.C."/>
            <person name="Mcbreen J.C."/>
            <person name="Conrad R.E."/>
            <person name="Kollar L.M."/>
            <person name="Olsson S."/>
            <person name="Huttunen S."/>
            <person name="Landis J.B."/>
            <person name="Wickett N.J."/>
            <person name="Johnson M.G."/>
            <person name="Rensing S.A."/>
            <person name="Grimwood J."/>
            <person name="Schmutz J."/>
            <person name="Mcdaniel S.F."/>
        </authorList>
    </citation>
    <scope>NUCLEOTIDE SEQUENCE</scope>
    <source>
        <strain evidence="1">R40</strain>
    </source>
</reference>
<evidence type="ECO:0000313" key="2">
    <source>
        <dbReference type="Proteomes" id="UP000822688"/>
    </source>
</evidence>
<proteinExistence type="predicted"/>
<accession>A0A8T0H1A7</accession>
<evidence type="ECO:0000313" key="1">
    <source>
        <dbReference type="EMBL" id="KAG0565120.1"/>
    </source>
</evidence>
<organism evidence="1 2">
    <name type="scientific">Ceratodon purpureus</name>
    <name type="common">Fire moss</name>
    <name type="synonym">Dicranum purpureum</name>
    <dbReference type="NCBI Taxonomy" id="3225"/>
    <lineage>
        <taxon>Eukaryota</taxon>
        <taxon>Viridiplantae</taxon>
        <taxon>Streptophyta</taxon>
        <taxon>Embryophyta</taxon>
        <taxon>Bryophyta</taxon>
        <taxon>Bryophytina</taxon>
        <taxon>Bryopsida</taxon>
        <taxon>Dicranidae</taxon>
        <taxon>Pseudoditrichales</taxon>
        <taxon>Ditrichaceae</taxon>
        <taxon>Ceratodon</taxon>
    </lineage>
</organism>
<name>A0A8T0H1A7_CERPU</name>
<dbReference type="Proteomes" id="UP000822688">
    <property type="component" value="Chromosome 8"/>
</dbReference>
<keyword evidence="2" id="KW-1185">Reference proteome</keyword>
<gene>
    <name evidence="1" type="ORF">KC19_8G166300</name>
</gene>
<dbReference type="EMBL" id="CM026429">
    <property type="protein sequence ID" value="KAG0565120.1"/>
    <property type="molecule type" value="Genomic_DNA"/>
</dbReference>
<dbReference type="AlphaFoldDB" id="A0A8T0H1A7"/>